<evidence type="ECO:0000313" key="2">
    <source>
        <dbReference type="EMBL" id="KAH6685356.1"/>
    </source>
</evidence>
<dbReference type="OrthoDB" id="5402392at2759"/>
<dbReference type="EMBL" id="JAGSXJ010000015">
    <property type="protein sequence ID" value="KAH6685356.1"/>
    <property type="molecule type" value="Genomic_DNA"/>
</dbReference>
<accession>A0A9P9AAK0</accession>
<evidence type="ECO:0000313" key="3">
    <source>
        <dbReference type="Proteomes" id="UP000770015"/>
    </source>
</evidence>
<dbReference type="AlphaFoldDB" id="A0A9P9AAK0"/>
<dbReference type="Proteomes" id="UP000770015">
    <property type="component" value="Unassembled WGS sequence"/>
</dbReference>
<proteinExistence type="predicted"/>
<organism evidence="2 3">
    <name type="scientific">Plectosphaerella plurivora</name>
    <dbReference type="NCBI Taxonomy" id="936078"/>
    <lineage>
        <taxon>Eukaryota</taxon>
        <taxon>Fungi</taxon>
        <taxon>Dikarya</taxon>
        <taxon>Ascomycota</taxon>
        <taxon>Pezizomycotina</taxon>
        <taxon>Sordariomycetes</taxon>
        <taxon>Hypocreomycetidae</taxon>
        <taxon>Glomerellales</taxon>
        <taxon>Plectosphaerellaceae</taxon>
        <taxon>Plectosphaerella</taxon>
    </lineage>
</organism>
<feature type="region of interest" description="Disordered" evidence="1">
    <location>
        <begin position="86"/>
        <end position="113"/>
    </location>
</feature>
<gene>
    <name evidence="2" type="ORF">F5X68DRAFT_241519</name>
</gene>
<name>A0A9P9AAK0_9PEZI</name>
<sequence>MEPEPEGSQKIKAFLSPYAKSREEVAYVRRILALYLQQQCQTDSLPVPLSQFSHADHVSQQPQGHGQGGVFERYLQAAAENVKAQQQYSSLRQGFKPSDGPPPAQQKSDQNPLEEHLTQAKLRKKQERLQILQRYFARLSDHSNSPQAGDLEVVFQDGHALPDVPKAVLNSFASAASEEKSDLTGVLDQMERVVLRTKLVLRREEQLLQDARERAEHAARTITDEARLQGLNQTRNELIAWIETELGNASGDCDDDGTGTVSQPEQDTNICQHLDDIKEKYGQYLEMRKTLLSLLSHTTAPAKPNLPPPSQVSTMEDETSKPLTHQMVPYLESLLELSRKQKGMIQHKSHLTSTLGKEARETRKTLNYLAEESQLLPRHQMPGSISKGSFEEHMAGAVAEKPDAAKQVKPWVYAADSAKIATFEVVAEKVEEGQLALEDSMKTLYEIDELLGRQKPDDGLGQAGEEDVWLAEARTASSRAQRRQSAQVSSNDPWAVIRGDLGLIGEESHRS</sequence>
<keyword evidence="3" id="KW-1185">Reference proteome</keyword>
<comment type="caution">
    <text evidence="2">The sequence shown here is derived from an EMBL/GenBank/DDBJ whole genome shotgun (WGS) entry which is preliminary data.</text>
</comment>
<protein>
    <submittedName>
        <fullName evidence="2">Uncharacterized protein</fullName>
    </submittedName>
</protein>
<reference evidence="2" key="1">
    <citation type="journal article" date="2021" name="Nat. Commun.">
        <title>Genetic determinants of endophytism in the Arabidopsis root mycobiome.</title>
        <authorList>
            <person name="Mesny F."/>
            <person name="Miyauchi S."/>
            <person name="Thiergart T."/>
            <person name="Pickel B."/>
            <person name="Atanasova L."/>
            <person name="Karlsson M."/>
            <person name="Huettel B."/>
            <person name="Barry K.W."/>
            <person name="Haridas S."/>
            <person name="Chen C."/>
            <person name="Bauer D."/>
            <person name="Andreopoulos W."/>
            <person name="Pangilinan J."/>
            <person name="LaButti K."/>
            <person name="Riley R."/>
            <person name="Lipzen A."/>
            <person name="Clum A."/>
            <person name="Drula E."/>
            <person name="Henrissat B."/>
            <person name="Kohler A."/>
            <person name="Grigoriev I.V."/>
            <person name="Martin F.M."/>
            <person name="Hacquard S."/>
        </authorList>
    </citation>
    <scope>NUCLEOTIDE SEQUENCE</scope>
    <source>
        <strain evidence="2">MPI-SDFR-AT-0117</strain>
    </source>
</reference>
<evidence type="ECO:0000256" key="1">
    <source>
        <dbReference type="SAM" id="MobiDB-lite"/>
    </source>
</evidence>